<name>A0A853BX85_9ACTN</name>
<keyword evidence="3" id="KW-1185">Reference proteome</keyword>
<reference evidence="2 3" key="1">
    <citation type="submission" date="2020-07" db="EMBL/GenBank/DDBJ databases">
        <title>Sequencing the genomes of 1000 actinobacteria strains.</title>
        <authorList>
            <person name="Klenk H.-P."/>
        </authorList>
    </citation>
    <scope>NUCLEOTIDE SEQUENCE [LARGE SCALE GENOMIC DNA]</scope>
    <source>
        <strain evidence="2 3">DSM 103833</strain>
    </source>
</reference>
<proteinExistence type="predicted"/>
<sequence length="124" mass="12473">MNTITRIAATVLAASAATAVVAGTATSAHAAGSRTTVTIQAEGTDLSGFVTSSNPACVEGRKVIVIKQVGSRGGGDDVKFASDTADSDGSWNTGNTGTEGFFYAKVKATTTCARDLSPTVQAVR</sequence>
<evidence type="ECO:0000313" key="2">
    <source>
        <dbReference type="EMBL" id="NYJ00530.1"/>
    </source>
</evidence>
<keyword evidence="1" id="KW-0732">Signal</keyword>
<dbReference type="RefSeq" id="WP_179667105.1">
    <property type="nucleotide sequence ID" value="NZ_JACCFP010000001.1"/>
</dbReference>
<dbReference type="EMBL" id="JACCFP010000001">
    <property type="protein sequence ID" value="NYJ00530.1"/>
    <property type="molecule type" value="Genomic_DNA"/>
</dbReference>
<evidence type="ECO:0000256" key="1">
    <source>
        <dbReference type="SAM" id="SignalP"/>
    </source>
</evidence>
<dbReference type="AlphaFoldDB" id="A0A853BX85"/>
<accession>A0A853BX85</accession>
<keyword evidence="2" id="KW-0378">Hydrolase</keyword>
<dbReference type="Proteomes" id="UP000530424">
    <property type="component" value="Unassembled WGS sequence"/>
</dbReference>
<gene>
    <name evidence="2" type="ORF">HNR19_001228</name>
</gene>
<protein>
    <submittedName>
        <fullName evidence="2">O-glycosyl hydrolase</fullName>
    </submittedName>
</protein>
<feature type="chain" id="PRO_5032374633" evidence="1">
    <location>
        <begin position="31"/>
        <end position="124"/>
    </location>
</feature>
<evidence type="ECO:0000313" key="3">
    <source>
        <dbReference type="Proteomes" id="UP000530424"/>
    </source>
</evidence>
<comment type="caution">
    <text evidence="2">The sequence shown here is derived from an EMBL/GenBank/DDBJ whole genome shotgun (WGS) entry which is preliminary data.</text>
</comment>
<organism evidence="2 3">
    <name type="scientific">Nocardioides thalensis</name>
    <dbReference type="NCBI Taxonomy" id="1914755"/>
    <lineage>
        <taxon>Bacteria</taxon>
        <taxon>Bacillati</taxon>
        <taxon>Actinomycetota</taxon>
        <taxon>Actinomycetes</taxon>
        <taxon>Propionibacteriales</taxon>
        <taxon>Nocardioidaceae</taxon>
        <taxon>Nocardioides</taxon>
    </lineage>
</organism>
<dbReference type="GO" id="GO:0016787">
    <property type="term" value="F:hydrolase activity"/>
    <property type="evidence" value="ECO:0007669"/>
    <property type="project" value="UniProtKB-KW"/>
</dbReference>
<feature type="signal peptide" evidence="1">
    <location>
        <begin position="1"/>
        <end position="30"/>
    </location>
</feature>